<evidence type="ECO:0000313" key="1">
    <source>
        <dbReference type="EMBL" id="GIY25245.1"/>
    </source>
</evidence>
<keyword evidence="2" id="KW-1185">Reference proteome</keyword>
<proteinExistence type="predicted"/>
<dbReference type="PROSITE" id="PS51257">
    <property type="entry name" value="PROKAR_LIPOPROTEIN"/>
    <property type="match status" value="1"/>
</dbReference>
<organism evidence="1 2">
    <name type="scientific">Caerostris darwini</name>
    <dbReference type="NCBI Taxonomy" id="1538125"/>
    <lineage>
        <taxon>Eukaryota</taxon>
        <taxon>Metazoa</taxon>
        <taxon>Ecdysozoa</taxon>
        <taxon>Arthropoda</taxon>
        <taxon>Chelicerata</taxon>
        <taxon>Arachnida</taxon>
        <taxon>Araneae</taxon>
        <taxon>Araneomorphae</taxon>
        <taxon>Entelegynae</taxon>
        <taxon>Araneoidea</taxon>
        <taxon>Araneidae</taxon>
        <taxon>Caerostris</taxon>
    </lineage>
</organism>
<dbReference type="Proteomes" id="UP001054837">
    <property type="component" value="Unassembled WGS sequence"/>
</dbReference>
<sequence>MRDKVTPRLIHPNVCFAAAANAPTTLFFACAISQESELSDLLEREMRFPGCTPVSPPRFGKNIRWKRIRKFMIFSNSGPTIHYSHSFMDTEGFD</sequence>
<evidence type="ECO:0000313" key="2">
    <source>
        <dbReference type="Proteomes" id="UP001054837"/>
    </source>
</evidence>
<accession>A0AAV4RU62</accession>
<name>A0AAV4RU62_9ARAC</name>
<gene>
    <name evidence="1" type="ORF">CDAR_615931</name>
</gene>
<dbReference type="EMBL" id="BPLQ01006783">
    <property type="protein sequence ID" value="GIY25245.1"/>
    <property type="molecule type" value="Genomic_DNA"/>
</dbReference>
<dbReference type="AlphaFoldDB" id="A0AAV4RU62"/>
<protein>
    <submittedName>
        <fullName evidence="1">Uncharacterized protein</fullName>
    </submittedName>
</protein>
<reference evidence="1 2" key="1">
    <citation type="submission" date="2021-06" db="EMBL/GenBank/DDBJ databases">
        <title>Caerostris darwini draft genome.</title>
        <authorList>
            <person name="Kono N."/>
            <person name="Arakawa K."/>
        </authorList>
    </citation>
    <scope>NUCLEOTIDE SEQUENCE [LARGE SCALE GENOMIC DNA]</scope>
</reference>
<comment type="caution">
    <text evidence="1">The sequence shown here is derived from an EMBL/GenBank/DDBJ whole genome shotgun (WGS) entry which is preliminary data.</text>
</comment>